<reference evidence="3 4" key="1">
    <citation type="submission" date="2015-03" db="EMBL/GenBank/DDBJ databases">
        <title>Draft genome sequences of two protease-producing strains of Arsukibacterium isolated from two cold and alkaline environments.</title>
        <authorList>
            <person name="Lylloff J.E."/>
            <person name="Skov L.B."/>
            <person name="Jepsen M."/>
            <person name="Hallin P.F."/>
            <person name="Sorensen S.J."/>
            <person name="Stougaard P."/>
            <person name="Glaring M.A."/>
        </authorList>
    </citation>
    <scope>NUCLEOTIDE SEQUENCE [LARGE SCALE GENOMIC DNA]</scope>
    <source>
        <strain evidence="3 4">GCM72</strain>
    </source>
</reference>
<comment type="similarity">
    <text evidence="1 2">Belongs to the UPF0250 family.</text>
</comment>
<dbReference type="Proteomes" id="UP000034228">
    <property type="component" value="Unassembled WGS sequence"/>
</dbReference>
<accession>A0A0M2V9J9</accession>
<evidence type="ECO:0000256" key="1">
    <source>
        <dbReference type="ARBA" id="ARBA00008460"/>
    </source>
</evidence>
<dbReference type="GO" id="GO:0005829">
    <property type="term" value="C:cytosol"/>
    <property type="evidence" value="ECO:0007669"/>
    <property type="project" value="TreeGrafter"/>
</dbReference>
<dbReference type="PATRIC" id="fig|336831.14.peg.2434"/>
<dbReference type="SUPFAM" id="SSF117991">
    <property type="entry name" value="YbeD/HP0495-like"/>
    <property type="match status" value="1"/>
</dbReference>
<dbReference type="NCBIfam" id="NF003447">
    <property type="entry name" value="PRK04998.1"/>
    <property type="match status" value="1"/>
</dbReference>
<dbReference type="EMBL" id="LAHO01000001">
    <property type="protein sequence ID" value="KKO47276.1"/>
    <property type="molecule type" value="Genomic_DNA"/>
</dbReference>
<dbReference type="RefSeq" id="WP_046555804.1">
    <property type="nucleotide sequence ID" value="NZ_LAHO01000001.1"/>
</dbReference>
<dbReference type="HAMAP" id="MF_00659">
    <property type="entry name" value="UPF0250"/>
    <property type="match status" value="1"/>
</dbReference>
<proteinExistence type="inferred from homology"/>
<dbReference type="OrthoDB" id="9793424at2"/>
<dbReference type="Pfam" id="PF04359">
    <property type="entry name" value="DUF493"/>
    <property type="match status" value="1"/>
</dbReference>
<sequence>MANEVKDTKFDQYLEFPCQFNFKVLGLAEPTLVDDVMSVICRHTDATDYSPNVKPSTKGNYHSVSVKVTVTSKDHIELLYTELGKIELVRYVL</sequence>
<gene>
    <name evidence="3" type="ORF">WG68_01115</name>
</gene>
<dbReference type="Gene3D" id="3.30.70.260">
    <property type="match status" value="1"/>
</dbReference>
<organism evidence="3 4">
    <name type="scientific">Arsukibacterium ikkense</name>
    <dbReference type="NCBI Taxonomy" id="336831"/>
    <lineage>
        <taxon>Bacteria</taxon>
        <taxon>Pseudomonadati</taxon>
        <taxon>Pseudomonadota</taxon>
        <taxon>Gammaproteobacteria</taxon>
        <taxon>Chromatiales</taxon>
        <taxon>Chromatiaceae</taxon>
        <taxon>Arsukibacterium</taxon>
    </lineage>
</organism>
<keyword evidence="4" id="KW-1185">Reference proteome</keyword>
<dbReference type="InterPro" id="IPR027471">
    <property type="entry name" value="YbeD-like_sf"/>
</dbReference>
<dbReference type="STRING" id="336831.WG68_01115"/>
<dbReference type="InterPro" id="IPR007454">
    <property type="entry name" value="UPF0250_YbeD-like"/>
</dbReference>
<evidence type="ECO:0000256" key="2">
    <source>
        <dbReference type="HAMAP-Rule" id="MF_00659"/>
    </source>
</evidence>
<evidence type="ECO:0000313" key="4">
    <source>
        <dbReference type="Proteomes" id="UP000034228"/>
    </source>
</evidence>
<protein>
    <recommendedName>
        <fullName evidence="2">UPF0250 protein WG68_01115</fullName>
    </recommendedName>
</protein>
<comment type="caution">
    <text evidence="3">The sequence shown here is derived from an EMBL/GenBank/DDBJ whole genome shotgun (WGS) entry which is preliminary data.</text>
</comment>
<evidence type="ECO:0000313" key="3">
    <source>
        <dbReference type="EMBL" id="KKO47276.1"/>
    </source>
</evidence>
<dbReference type="PANTHER" id="PTHR38036:SF1">
    <property type="entry name" value="UPF0250 PROTEIN YBED"/>
    <property type="match status" value="1"/>
</dbReference>
<dbReference type="PANTHER" id="PTHR38036">
    <property type="entry name" value="UPF0250 PROTEIN YBED"/>
    <property type="match status" value="1"/>
</dbReference>
<name>A0A0M2V9J9_9GAMM</name>
<dbReference type="AlphaFoldDB" id="A0A0M2V9J9"/>